<proteinExistence type="predicted"/>
<keyword evidence="4" id="KW-0862">Zinc</keyword>
<dbReference type="Proteomes" id="UP000185678">
    <property type="component" value="Unassembled WGS sequence"/>
</dbReference>
<evidence type="ECO:0000256" key="3">
    <source>
        <dbReference type="ARBA" id="ARBA00022723"/>
    </source>
</evidence>
<dbReference type="AlphaFoldDB" id="A0A1N7IIL0"/>
<dbReference type="EMBL" id="FTOA01000001">
    <property type="protein sequence ID" value="SIS36917.1"/>
    <property type="molecule type" value="Genomic_DNA"/>
</dbReference>
<dbReference type="RefSeq" id="WP_076398061.1">
    <property type="nucleotide sequence ID" value="NZ_FTOA01000001.1"/>
</dbReference>
<protein>
    <submittedName>
        <fullName evidence="5">Uncharacterized conserved protein, DUF849 family</fullName>
    </submittedName>
</protein>
<dbReference type="Gene3D" id="3.20.20.70">
    <property type="entry name" value="Aldolase class I"/>
    <property type="match status" value="1"/>
</dbReference>
<keyword evidence="6" id="KW-1185">Reference proteome</keyword>
<evidence type="ECO:0000313" key="6">
    <source>
        <dbReference type="Proteomes" id="UP000185678"/>
    </source>
</evidence>
<dbReference type="InterPro" id="IPR013785">
    <property type="entry name" value="Aldolase_TIM"/>
</dbReference>
<dbReference type="OrthoDB" id="9805277at2"/>
<evidence type="ECO:0000313" key="5">
    <source>
        <dbReference type="EMBL" id="SIS36917.1"/>
    </source>
</evidence>
<dbReference type="STRING" id="80876.SAMN05421779_101146"/>
<dbReference type="Pfam" id="PF05853">
    <property type="entry name" value="BKACE"/>
    <property type="match status" value="1"/>
</dbReference>
<dbReference type="GO" id="GO:0043720">
    <property type="term" value="F:3-keto-5-aminohexanoate cleavage activity"/>
    <property type="evidence" value="ECO:0007669"/>
    <property type="project" value="InterPro"/>
</dbReference>
<dbReference type="InterPro" id="IPR008567">
    <property type="entry name" value="BKACE"/>
</dbReference>
<keyword evidence="3" id="KW-0479">Metal-binding</keyword>
<keyword evidence="2" id="KW-0808">Transferase</keyword>
<comment type="cofactor">
    <cofactor evidence="1">
        <name>Zn(2+)</name>
        <dbReference type="ChEBI" id="CHEBI:29105"/>
    </cofactor>
</comment>
<gene>
    <name evidence="5" type="ORF">SAMN05421779_101146</name>
</gene>
<reference evidence="5 6" key="1">
    <citation type="submission" date="2017-01" db="EMBL/GenBank/DDBJ databases">
        <authorList>
            <person name="Mah S.A."/>
            <person name="Swanson W.J."/>
            <person name="Moy G.W."/>
            <person name="Vacquier V.D."/>
        </authorList>
    </citation>
    <scope>NUCLEOTIDE SEQUENCE [LARGE SCALE GENOMIC DNA]</scope>
    <source>
        <strain evidence="5 6">DSM 11589</strain>
    </source>
</reference>
<evidence type="ECO:0000256" key="2">
    <source>
        <dbReference type="ARBA" id="ARBA00022679"/>
    </source>
</evidence>
<dbReference type="PANTHER" id="PTHR37418:SF2">
    <property type="entry name" value="3-KETO-5-AMINOHEXANOATE CLEAVAGE ENZYME"/>
    <property type="match status" value="1"/>
</dbReference>
<evidence type="ECO:0000256" key="4">
    <source>
        <dbReference type="ARBA" id="ARBA00022833"/>
    </source>
</evidence>
<organism evidence="5 6">
    <name type="scientific">Insolitispirillum peregrinum</name>
    <dbReference type="NCBI Taxonomy" id="80876"/>
    <lineage>
        <taxon>Bacteria</taxon>
        <taxon>Pseudomonadati</taxon>
        <taxon>Pseudomonadota</taxon>
        <taxon>Alphaproteobacteria</taxon>
        <taxon>Rhodospirillales</taxon>
        <taxon>Novispirillaceae</taxon>
        <taxon>Insolitispirillum</taxon>
    </lineage>
</organism>
<sequence length="286" mass="30654">MSTAPLSLAPDPVILISAPNGARRTHADHPAIPLTSAELARCAANCLEAGASILHLHVRAADGTHLLDADAYRDAIAAIRQQVGERLVIQITTEAVGRYSPAEQRAVVRATRPEAVSIALREFIPDRSHESAAAELFADLHQQGCLIQPILYAPAEVIWLGDLLRRGLIPDGPLFPLFVLGRYADGQRSTPTDAACFIDRWQATQSSSLFPRPWSLCAFGPEESASAAAALCLGGHPRVGFENNLWRPDGSLAASPAEPLQRLAEVARLLARPLATADRVRSLLAP</sequence>
<dbReference type="PANTHER" id="PTHR37418">
    <property type="entry name" value="3-KETO-5-AMINOHEXANOATE CLEAVAGE ENZYME-RELATED"/>
    <property type="match status" value="1"/>
</dbReference>
<name>A0A1N7IIL0_9PROT</name>
<accession>A0A1N7IIL0</accession>
<dbReference type="GO" id="GO:0046872">
    <property type="term" value="F:metal ion binding"/>
    <property type="evidence" value="ECO:0007669"/>
    <property type="project" value="UniProtKB-KW"/>
</dbReference>
<evidence type="ECO:0000256" key="1">
    <source>
        <dbReference type="ARBA" id="ARBA00001947"/>
    </source>
</evidence>